<feature type="transmembrane region" description="Helical" evidence="12">
    <location>
        <begin position="574"/>
        <end position="593"/>
    </location>
</feature>
<dbReference type="EMBL" id="JAGZCZ010000005">
    <property type="protein sequence ID" value="MBS5519559.1"/>
    <property type="molecule type" value="Genomic_DNA"/>
</dbReference>
<dbReference type="InterPro" id="IPR004715">
    <property type="entry name" value="PTS_IIA_fruc"/>
</dbReference>
<keyword evidence="3" id="KW-0813">Transport</keyword>
<feature type="transmembrane region" description="Helical" evidence="12">
    <location>
        <begin position="429"/>
        <end position="451"/>
    </location>
</feature>
<dbReference type="Pfam" id="PF02378">
    <property type="entry name" value="PTS_EIIC"/>
    <property type="match status" value="1"/>
</dbReference>
<keyword evidence="5" id="KW-0597">Phosphoprotein</keyword>
<evidence type="ECO:0000256" key="9">
    <source>
        <dbReference type="ARBA" id="ARBA00022692"/>
    </source>
</evidence>
<dbReference type="GO" id="GO:0090563">
    <property type="term" value="F:protein-phosphocysteine-sugar phosphotransferase activity"/>
    <property type="evidence" value="ECO:0007669"/>
    <property type="project" value="TreeGrafter"/>
</dbReference>
<keyword evidence="6" id="KW-0762">Sugar transport</keyword>
<dbReference type="InterPro" id="IPR003501">
    <property type="entry name" value="PTS_EIIB_2/3"/>
</dbReference>
<feature type="transmembrane region" description="Helical" evidence="12">
    <location>
        <begin position="348"/>
        <end position="368"/>
    </location>
</feature>
<accession>A0A943I275</accession>
<evidence type="ECO:0000256" key="12">
    <source>
        <dbReference type="SAM" id="Phobius"/>
    </source>
</evidence>
<keyword evidence="10 12" id="KW-1133">Transmembrane helix</keyword>
<dbReference type="InterPro" id="IPR003352">
    <property type="entry name" value="PTS_EIIC"/>
</dbReference>
<dbReference type="InterPro" id="IPR006327">
    <property type="entry name" value="PTS_IIC_fruc"/>
</dbReference>
<feature type="domain" description="PTS EIIB type-2" evidence="14">
    <location>
        <begin position="178"/>
        <end position="273"/>
    </location>
</feature>
<dbReference type="Proteomes" id="UP000754226">
    <property type="component" value="Unassembled WGS sequence"/>
</dbReference>
<dbReference type="PANTHER" id="PTHR30505:SF28">
    <property type="entry name" value="PTS SYSTEM 2-O-ALPHA-MANNOSYL-D-GLYCERATE-SPECIFIC EIIABC COMPONENT"/>
    <property type="match status" value="1"/>
</dbReference>
<comment type="caution">
    <text evidence="16">The sequence shown here is derived from an EMBL/GenBank/DDBJ whole genome shotgun (WGS) entry which is preliminary data.</text>
</comment>
<dbReference type="Pfam" id="PF00359">
    <property type="entry name" value="PTS_EIIA_2"/>
    <property type="match status" value="1"/>
</dbReference>
<evidence type="ECO:0000256" key="8">
    <source>
        <dbReference type="ARBA" id="ARBA00022683"/>
    </source>
</evidence>
<sequence>MKITDLLKKESILLEGHATDKINALHTLVGLMAKQGNVADVNTYEACVLKREEEGSTGVGEGVAIPHAKTGAVTRPGLAFMRCLDGVEFDSLDGQPAKLFFLIAAPESKDNVHLDVLSRLSTLLMDPDFIDGLMAVKNEDELFALITKAETEKFADEAPPAEPSAPAAAAEKKGTYQVLAVTACPTGIAHTYMAAESLEQHAMKRGISIKVETNGQSGVKHALTAEEIKGAEGIIVAADKYVPMNRFKGKRVVIVKVADGINKADALLDEALSGKVPIFEGETNRSEAAAEETAESGVRKIYKHLMDGVSHMLPFVIGGGILIALAFLADMGAAGTAQFGSSTPFAAFLKNTGGMAFGFMMPMLAGFISQSIADRPGLLVGIMAGALASAGGSGFFGALIGGFAAGYLILLLKKLVSGLPQSLESLKPILIYPVIGLLLIGALMTGVINPVMASFNQWVTGSLAHMGGVSKVLMGFILGGMMSIDFGGPLNKAAYVFGTASLAGADGSAVSSPFMAAVMIGGMVPPVAIALATQCFRSKFTDKDRKSFVSTFVMGLAFITEGAIPFAAEDPMRVIPSCAIGAAVAGALSMYFGCSVPAPHGGIFVFGVVQNAGMYLISLAAGSVLGAVLLGMLKKKI</sequence>
<dbReference type="GO" id="GO:0022877">
    <property type="term" value="F:protein-N(PI)-phosphohistidine-fructose phosphotransferase system transporter activity"/>
    <property type="evidence" value="ECO:0007669"/>
    <property type="project" value="InterPro"/>
</dbReference>
<proteinExistence type="predicted"/>
<dbReference type="PROSITE" id="PS51094">
    <property type="entry name" value="PTS_EIIA_TYPE_2"/>
    <property type="match status" value="1"/>
</dbReference>
<keyword evidence="9 12" id="KW-0812">Transmembrane</keyword>
<keyword evidence="8" id="KW-0598">Phosphotransferase system</keyword>
<dbReference type="CDD" id="cd05569">
    <property type="entry name" value="PTS_IIB_fructose"/>
    <property type="match status" value="1"/>
</dbReference>
<dbReference type="Pfam" id="PF02302">
    <property type="entry name" value="PTS_IIB"/>
    <property type="match status" value="1"/>
</dbReference>
<feature type="transmembrane region" description="Helical" evidence="12">
    <location>
        <begin position="614"/>
        <end position="633"/>
    </location>
</feature>
<dbReference type="PROSITE" id="PS51099">
    <property type="entry name" value="PTS_EIIB_TYPE_2"/>
    <property type="match status" value="1"/>
</dbReference>
<name>A0A943I275_9FIRM</name>
<dbReference type="InterPro" id="IPR003353">
    <property type="entry name" value="PTS_IIB_fruc"/>
</dbReference>
<keyword evidence="11 12" id="KW-0472">Membrane</keyword>
<feature type="transmembrane region" description="Helical" evidence="12">
    <location>
        <begin position="380"/>
        <end position="409"/>
    </location>
</feature>
<dbReference type="InterPro" id="IPR050864">
    <property type="entry name" value="Bacterial_PTS_Sugar_Transport"/>
</dbReference>
<gene>
    <name evidence="16" type="ORF">KHX13_04390</name>
</gene>
<evidence type="ECO:0000256" key="7">
    <source>
        <dbReference type="ARBA" id="ARBA00022679"/>
    </source>
</evidence>
<evidence type="ECO:0000256" key="4">
    <source>
        <dbReference type="ARBA" id="ARBA00022475"/>
    </source>
</evidence>
<feature type="transmembrane region" description="Helical" evidence="12">
    <location>
        <begin position="309"/>
        <end position="328"/>
    </location>
</feature>
<dbReference type="InterPro" id="IPR013014">
    <property type="entry name" value="PTS_EIIC_2"/>
</dbReference>
<evidence type="ECO:0000256" key="1">
    <source>
        <dbReference type="ARBA" id="ARBA00004429"/>
    </source>
</evidence>
<dbReference type="GO" id="GO:0005886">
    <property type="term" value="C:plasma membrane"/>
    <property type="evidence" value="ECO:0007669"/>
    <property type="project" value="UniProtKB-SubCell"/>
</dbReference>
<feature type="transmembrane region" description="Helical" evidence="12">
    <location>
        <begin position="463"/>
        <end position="484"/>
    </location>
</feature>
<evidence type="ECO:0000256" key="6">
    <source>
        <dbReference type="ARBA" id="ARBA00022597"/>
    </source>
</evidence>
<evidence type="ECO:0000256" key="2">
    <source>
        <dbReference type="ARBA" id="ARBA00004496"/>
    </source>
</evidence>
<dbReference type="GO" id="GO:0005351">
    <property type="term" value="F:carbohydrate:proton symporter activity"/>
    <property type="evidence" value="ECO:0007669"/>
    <property type="project" value="InterPro"/>
</dbReference>
<organism evidence="16 17">
    <name type="scientific">Acidaminococcus intestini</name>
    <dbReference type="NCBI Taxonomy" id="187327"/>
    <lineage>
        <taxon>Bacteria</taxon>
        <taxon>Bacillati</taxon>
        <taxon>Bacillota</taxon>
        <taxon>Negativicutes</taxon>
        <taxon>Acidaminococcales</taxon>
        <taxon>Acidaminococcaceae</taxon>
        <taxon>Acidaminococcus</taxon>
    </lineage>
</organism>
<evidence type="ECO:0000259" key="13">
    <source>
        <dbReference type="PROSITE" id="PS51094"/>
    </source>
</evidence>
<dbReference type="PROSITE" id="PS51104">
    <property type="entry name" value="PTS_EIIC_TYPE_2"/>
    <property type="match status" value="1"/>
</dbReference>
<evidence type="ECO:0000259" key="15">
    <source>
        <dbReference type="PROSITE" id="PS51104"/>
    </source>
</evidence>
<feature type="domain" description="PTS EIIC type-2" evidence="15">
    <location>
        <begin position="301"/>
        <end position="637"/>
    </location>
</feature>
<dbReference type="FunFam" id="3.40.50.2300:FF:000014">
    <property type="entry name" value="PTS system fructose-like transporter subunit IIB"/>
    <property type="match status" value="1"/>
</dbReference>
<dbReference type="CDD" id="cd00211">
    <property type="entry name" value="PTS_IIA_fru"/>
    <property type="match status" value="1"/>
</dbReference>
<comment type="subcellular location">
    <subcellularLocation>
        <location evidence="1">Cell inner membrane</location>
        <topology evidence="1">Multi-pass membrane protein</topology>
    </subcellularLocation>
    <subcellularLocation>
        <location evidence="2">Cytoplasm</location>
    </subcellularLocation>
</comment>
<dbReference type="NCBIfam" id="TIGR00848">
    <property type="entry name" value="fruA"/>
    <property type="match status" value="1"/>
</dbReference>
<dbReference type="Gene3D" id="3.40.50.2300">
    <property type="match status" value="1"/>
</dbReference>
<dbReference type="InterPro" id="IPR016152">
    <property type="entry name" value="PTrfase/Anion_transptr"/>
</dbReference>
<dbReference type="Gene3D" id="3.40.930.10">
    <property type="entry name" value="Mannitol-specific EII, Chain A"/>
    <property type="match status" value="1"/>
</dbReference>
<feature type="transmembrane region" description="Helical" evidence="12">
    <location>
        <begin position="514"/>
        <end position="536"/>
    </location>
</feature>
<dbReference type="InterPro" id="IPR036095">
    <property type="entry name" value="PTS_EIIB-like_sf"/>
</dbReference>
<protein>
    <submittedName>
        <fullName evidence="16">Fructose-specific PTS transporter subunit EIIC</fullName>
    </submittedName>
</protein>
<reference evidence="16" key="1">
    <citation type="submission" date="2021-02" db="EMBL/GenBank/DDBJ databases">
        <title>Infant gut strain persistence is associated with maternal origin, phylogeny, and functional potential including surface adhesion and iron acquisition.</title>
        <authorList>
            <person name="Lou Y.C."/>
        </authorList>
    </citation>
    <scope>NUCLEOTIDE SEQUENCE</scope>
    <source>
        <strain evidence="16">L3_106_000M1_dasL3_106_000M1_concoct_15</strain>
    </source>
</reference>
<evidence type="ECO:0000256" key="10">
    <source>
        <dbReference type="ARBA" id="ARBA00022989"/>
    </source>
</evidence>
<evidence type="ECO:0000313" key="17">
    <source>
        <dbReference type="Proteomes" id="UP000754226"/>
    </source>
</evidence>
<evidence type="ECO:0000256" key="11">
    <source>
        <dbReference type="ARBA" id="ARBA00023136"/>
    </source>
</evidence>
<dbReference type="PROSITE" id="PS00372">
    <property type="entry name" value="PTS_EIIA_TYPE_2_HIS"/>
    <property type="match status" value="1"/>
</dbReference>
<dbReference type="GO" id="GO:0005737">
    <property type="term" value="C:cytoplasm"/>
    <property type="evidence" value="ECO:0007669"/>
    <property type="project" value="UniProtKB-SubCell"/>
</dbReference>
<dbReference type="SUPFAM" id="SSF52794">
    <property type="entry name" value="PTS system IIB component-like"/>
    <property type="match status" value="1"/>
</dbReference>
<dbReference type="SUPFAM" id="SSF55804">
    <property type="entry name" value="Phoshotransferase/anion transport protein"/>
    <property type="match status" value="1"/>
</dbReference>
<keyword evidence="4" id="KW-1003">Cell membrane</keyword>
<keyword evidence="7" id="KW-0808">Transferase</keyword>
<dbReference type="AlphaFoldDB" id="A0A943I275"/>
<dbReference type="FunFam" id="3.40.930.10:FF:000009">
    <property type="entry name" value="PTS system, fructose specific IIABC component"/>
    <property type="match status" value="1"/>
</dbReference>
<evidence type="ECO:0000259" key="14">
    <source>
        <dbReference type="PROSITE" id="PS51099"/>
    </source>
</evidence>
<dbReference type="InterPro" id="IPR002178">
    <property type="entry name" value="PTS_EIIA_type-2_dom"/>
</dbReference>
<feature type="transmembrane region" description="Helical" evidence="12">
    <location>
        <begin position="548"/>
        <end position="568"/>
    </location>
</feature>
<dbReference type="InterPro" id="IPR013011">
    <property type="entry name" value="PTS_EIIB_2"/>
</dbReference>
<dbReference type="NCBIfam" id="TIGR01427">
    <property type="entry name" value="PTS_IIC_fructo"/>
    <property type="match status" value="1"/>
</dbReference>
<evidence type="ECO:0000256" key="5">
    <source>
        <dbReference type="ARBA" id="ARBA00022553"/>
    </source>
</evidence>
<dbReference type="GO" id="GO:0009401">
    <property type="term" value="P:phosphoenolpyruvate-dependent sugar phosphotransferase system"/>
    <property type="evidence" value="ECO:0007669"/>
    <property type="project" value="UniProtKB-KW"/>
</dbReference>
<dbReference type="NCBIfam" id="TIGR00829">
    <property type="entry name" value="FRU"/>
    <property type="match status" value="1"/>
</dbReference>
<feature type="domain" description="PTS EIIA type-2" evidence="13">
    <location>
        <begin position="5"/>
        <end position="149"/>
    </location>
</feature>
<dbReference type="PANTHER" id="PTHR30505">
    <property type="entry name" value="FRUCTOSE-LIKE PERMEASE"/>
    <property type="match status" value="1"/>
</dbReference>
<evidence type="ECO:0000313" key="16">
    <source>
        <dbReference type="EMBL" id="MBS5519559.1"/>
    </source>
</evidence>
<evidence type="ECO:0000256" key="3">
    <source>
        <dbReference type="ARBA" id="ARBA00022448"/>
    </source>
</evidence>